<dbReference type="InterPro" id="IPR025963">
    <property type="entry name" value="FLgD_Tudor"/>
</dbReference>
<dbReference type="Gene3D" id="2.60.40.4070">
    <property type="match status" value="1"/>
</dbReference>
<evidence type="ECO:0000256" key="3">
    <source>
        <dbReference type="ARBA" id="ARBA00022795"/>
    </source>
</evidence>
<accession>A0ABY5Y0Q4</accession>
<dbReference type="Proteomes" id="UP001058120">
    <property type="component" value="Chromosome"/>
</dbReference>
<reference evidence="9" key="1">
    <citation type="submission" date="2020-12" db="EMBL/GenBank/DDBJ databases">
        <title>Taurinivorans muris gen. nov., sp. nov., fundamental and realized metabolic niche of a ubiquitous sulfidogenic bacterium in the murine intestine.</title>
        <authorList>
            <person name="Ye H."/>
            <person name="Hanson B.T."/>
            <person name="Loy A."/>
        </authorList>
    </citation>
    <scope>NUCLEOTIDE SEQUENCE</scope>
    <source>
        <strain evidence="9">LT0009</strain>
    </source>
</reference>
<evidence type="ECO:0000259" key="8">
    <source>
        <dbReference type="Pfam" id="PF13861"/>
    </source>
</evidence>
<evidence type="ECO:0000256" key="5">
    <source>
        <dbReference type="RuleBase" id="RU362076"/>
    </source>
</evidence>
<organism evidence="9 10">
    <name type="scientific">Taurinivorans muris</name>
    <dbReference type="NCBI Taxonomy" id="2787751"/>
    <lineage>
        <taxon>Bacteria</taxon>
        <taxon>Pseudomonadati</taxon>
        <taxon>Thermodesulfobacteriota</taxon>
        <taxon>Desulfovibrionia</taxon>
        <taxon>Desulfovibrionales</taxon>
        <taxon>Desulfovibrionaceae</taxon>
        <taxon>Taurinivorans</taxon>
    </lineage>
</organism>
<evidence type="ECO:0000256" key="4">
    <source>
        <dbReference type="ARBA" id="ARBA00024746"/>
    </source>
</evidence>
<dbReference type="Gene3D" id="2.30.30.910">
    <property type="match status" value="1"/>
</dbReference>
<proteinExistence type="inferred from homology"/>
<evidence type="ECO:0000256" key="6">
    <source>
        <dbReference type="SAM" id="MobiDB-lite"/>
    </source>
</evidence>
<dbReference type="Pfam" id="PF13860">
    <property type="entry name" value="FlgD_ig"/>
    <property type="match status" value="1"/>
</dbReference>
<evidence type="ECO:0000256" key="1">
    <source>
        <dbReference type="ARBA" id="ARBA00010577"/>
    </source>
</evidence>
<evidence type="ECO:0000313" key="10">
    <source>
        <dbReference type="Proteomes" id="UP001058120"/>
    </source>
</evidence>
<comment type="similarity">
    <text evidence="1 5">Belongs to the FlgD family.</text>
</comment>
<dbReference type="InterPro" id="IPR005648">
    <property type="entry name" value="FlgD"/>
</dbReference>
<evidence type="ECO:0000256" key="2">
    <source>
        <dbReference type="ARBA" id="ARBA00016013"/>
    </source>
</evidence>
<protein>
    <recommendedName>
        <fullName evidence="2 5">Basal-body rod modification protein FlgD</fullName>
    </recommendedName>
</protein>
<keyword evidence="3 5" id="KW-1005">Bacterial flagellum biogenesis</keyword>
<feature type="domain" description="FlgD/Vpr Ig-like" evidence="7">
    <location>
        <begin position="108"/>
        <end position="179"/>
    </location>
</feature>
<dbReference type="RefSeq" id="WP_334314670.1">
    <property type="nucleotide sequence ID" value="NZ_CP065938.1"/>
</dbReference>
<evidence type="ECO:0000313" key="9">
    <source>
        <dbReference type="EMBL" id="UWX05106.1"/>
    </source>
</evidence>
<keyword evidence="10" id="KW-1185">Reference proteome</keyword>
<comment type="function">
    <text evidence="4 5">Required for flagellar hook formation. May act as a scaffolding protein.</text>
</comment>
<dbReference type="EMBL" id="CP065938">
    <property type="protein sequence ID" value="UWX05106.1"/>
    <property type="molecule type" value="Genomic_DNA"/>
</dbReference>
<dbReference type="SUPFAM" id="SSF51120">
    <property type="entry name" value="beta-Roll"/>
    <property type="match status" value="1"/>
</dbReference>
<feature type="compositionally biased region" description="Polar residues" evidence="6">
    <location>
        <begin position="1"/>
        <end position="19"/>
    </location>
</feature>
<evidence type="ECO:0000259" key="7">
    <source>
        <dbReference type="Pfam" id="PF13860"/>
    </source>
</evidence>
<feature type="domain" description="FlgD Tudor-like" evidence="8">
    <location>
        <begin position="92"/>
        <end position="221"/>
    </location>
</feature>
<dbReference type="Pfam" id="PF13861">
    <property type="entry name" value="FLgD_tudor"/>
    <property type="match status" value="1"/>
</dbReference>
<dbReference type="InterPro" id="IPR025965">
    <property type="entry name" value="FlgD/Vpr_Ig-like"/>
</dbReference>
<feature type="region of interest" description="Disordered" evidence="6">
    <location>
        <begin position="1"/>
        <end position="25"/>
    </location>
</feature>
<name>A0ABY5Y0Q4_9BACT</name>
<dbReference type="InterPro" id="IPR011049">
    <property type="entry name" value="Serralysin-like_metalloprot_C"/>
</dbReference>
<sequence length="426" mass="45226">MSNVGGNTALDSAYNNSGENNKKTGKSDLDKEAFLMLLVTQFQYQDPLNPMEDKEFIAQLAQFSALEQSMQTNENITNLINETAMQTSISITNYIGKEVSARGYGISKSGDDVSLIQFAGSEEMASCSINILDASGNIIRTVNLGAQSAGIHDFVWDGKKTDGSNAPDGTYTVALTGKNSAGDMVYIDTSVSGRVTGTSSYNGQYYLSLTGGRSVLLSNVREVLEATNTGSATQGKDYIGSDGDDYIVGEEGAIDTISAGAGNDIIVYDSFDKLVDGGEGFDFLIANGELQDNYQHIEAVIRGADAAGMQSMNALEKLGVTITDGKLDMTAASWQNNWKDAGKNQWTYTGDKKITIEILDTSKVIESSGGTAEPAAFFARNAAPQQKTFSQALADGLKNAAPATAPTLKQKASSAINNYMQGLISQ</sequence>
<gene>
    <name evidence="9" type="ORF">JBF11_06410</name>
</gene>
<dbReference type="Pfam" id="PF03963">
    <property type="entry name" value="FlgD"/>
    <property type="match status" value="1"/>
</dbReference>